<dbReference type="SUPFAM" id="SSF53187">
    <property type="entry name" value="Zn-dependent exopeptidases"/>
    <property type="match status" value="1"/>
</dbReference>
<reference evidence="8" key="1">
    <citation type="submission" date="2021-04" db="EMBL/GenBank/DDBJ databases">
        <title>A novel Synergistetes isolate from a pyrite-forming mixed culture.</title>
        <authorList>
            <person name="Bunk B."/>
            <person name="Sproer C."/>
            <person name="Spring S."/>
            <person name="Pester M."/>
        </authorList>
    </citation>
    <scope>NUCLEOTIDE SEQUENCE [LARGE SCALE GENOMIC DNA]</scope>
    <source>
        <strain evidence="8">J.5.4.2-T.3.5.2</strain>
    </source>
</reference>
<comment type="cofactor">
    <cofactor evidence="1">
        <name>Zn(2+)</name>
        <dbReference type="ChEBI" id="CHEBI:29105"/>
    </cofactor>
</comment>
<dbReference type="Pfam" id="PF07687">
    <property type="entry name" value="M20_dimer"/>
    <property type="match status" value="1"/>
</dbReference>
<dbReference type="Pfam" id="PF01546">
    <property type="entry name" value="Peptidase_M20"/>
    <property type="match status" value="1"/>
</dbReference>
<keyword evidence="8" id="KW-1185">Reference proteome</keyword>
<name>A0A9Q7EWW8_9BACT</name>
<dbReference type="Proteomes" id="UP000671879">
    <property type="component" value="Chromosome"/>
</dbReference>
<keyword evidence="5" id="KW-0862">Zinc</keyword>
<dbReference type="PANTHER" id="PTHR43808">
    <property type="entry name" value="ACETYLORNITHINE DEACETYLASE"/>
    <property type="match status" value="1"/>
</dbReference>
<dbReference type="InterPro" id="IPR002933">
    <property type="entry name" value="Peptidase_M20"/>
</dbReference>
<dbReference type="Gene3D" id="3.30.70.360">
    <property type="match status" value="1"/>
</dbReference>
<dbReference type="InterPro" id="IPR050072">
    <property type="entry name" value="Peptidase_M20A"/>
</dbReference>
<sequence>MATFDSEEARELLTSLVRIPSPYFEEEEIMRFALDWLRRGDVPAWPHRFHEEKLFDYRGVNVVGIVEGTVPGPTIILNGHLDTVKLCAGWTRDPFGAAVEGDRLYGLGACDMKGGVVAIMMALREFCRREKAFAGKILYSFVCDEEGPFGLGTDALILDGFLDGNADVAVITEPSSAFACSDFPCLCLGARGGWNYSVDVRGKSAHGAQPELGINAVSEAAKILLELERTPLPSHEKLGPAALCCIDFHGGGAALSVPDEAHFSVFRHVVVGETKDSIRREAEAAIGRAAIRGLATIRFRDAPHEACDGFPAYVLDERHAMVGEMIAATEAVTGRRPSINYFSSVGDFCYTGGRLKVPTLVIGPKGDNFHGADEYVELKSVVSCAEILLHFLRRLTTAP</sequence>
<gene>
    <name evidence="7" type="ORF">KAR29_11735</name>
</gene>
<keyword evidence="3" id="KW-0479">Metal-binding</keyword>
<dbReference type="KEGG" id="aram:KAR29_11735"/>
<dbReference type="GO" id="GO:0016787">
    <property type="term" value="F:hydrolase activity"/>
    <property type="evidence" value="ECO:0007669"/>
    <property type="project" value="UniProtKB-KW"/>
</dbReference>
<dbReference type="AlphaFoldDB" id="A0A9Q7EWW8"/>
<dbReference type="InterPro" id="IPR036264">
    <property type="entry name" value="Bact_exopeptidase_dim_dom"/>
</dbReference>
<accession>A0A9Q7EWW8</accession>
<evidence type="ECO:0000313" key="8">
    <source>
        <dbReference type="Proteomes" id="UP000671879"/>
    </source>
</evidence>
<evidence type="ECO:0000256" key="2">
    <source>
        <dbReference type="ARBA" id="ARBA00006247"/>
    </source>
</evidence>
<dbReference type="InterPro" id="IPR011650">
    <property type="entry name" value="Peptidase_M20_dimer"/>
</dbReference>
<dbReference type="Gene3D" id="3.40.630.10">
    <property type="entry name" value="Zn peptidases"/>
    <property type="match status" value="2"/>
</dbReference>
<feature type="domain" description="Peptidase M20 dimerisation" evidence="6">
    <location>
        <begin position="189"/>
        <end position="290"/>
    </location>
</feature>
<keyword evidence="4" id="KW-0378">Hydrolase</keyword>
<organism evidence="7 8">
    <name type="scientific">Aminithiophilus ramosus</name>
    <dbReference type="NCBI Taxonomy" id="3029084"/>
    <lineage>
        <taxon>Bacteria</taxon>
        <taxon>Thermotogati</taxon>
        <taxon>Synergistota</taxon>
        <taxon>Synergistia</taxon>
        <taxon>Synergistales</taxon>
        <taxon>Aminithiophilaceae</taxon>
        <taxon>Aminithiophilus</taxon>
    </lineage>
</organism>
<dbReference type="RefSeq" id="WP_274373176.1">
    <property type="nucleotide sequence ID" value="NZ_CP072943.1"/>
</dbReference>
<dbReference type="SUPFAM" id="SSF55031">
    <property type="entry name" value="Bacterial exopeptidase dimerisation domain"/>
    <property type="match status" value="1"/>
</dbReference>
<evidence type="ECO:0000256" key="3">
    <source>
        <dbReference type="ARBA" id="ARBA00022723"/>
    </source>
</evidence>
<dbReference type="PANTHER" id="PTHR43808:SF8">
    <property type="entry name" value="PEPTIDASE M20 DIMERISATION DOMAIN-CONTAINING PROTEIN"/>
    <property type="match status" value="1"/>
</dbReference>
<evidence type="ECO:0000259" key="6">
    <source>
        <dbReference type="Pfam" id="PF07687"/>
    </source>
</evidence>
<evidence type="ECO:0000256" key="5">
    <source>
        <dbReference type="ARBA" id="ARBA00022833"/>
    </source>
</evidence>
<comment type="similarity">
    <text evidence="2">Belongs to the peptidase M20A family.</text>
</comment>
<evidence type="ECO:0000313" key="7">
    <source>
        <dbReference type="EMBL" id="QTX31975.1"/>
    </source>
</evidence>
<protein>
    <submittedName>
        <fullName evidence="7">M20/M25/M40 family metallo-hydrolase</fullName>
    </submittedName>
</protein>
<evidence type="ECO:0000256" key="4">
    <source>
        <dbReference type="ARBA" id="ARBA00022801"/>
    </source>
</evidence>
<evidence type="ECO:0000256" key="1">
    <source>
        <dbReference type="ARBA" id="ARBA00001947"/>
    </source>
</evidence>
<dbReference type="EMBL" id="CP072943">
    <property type="protein sequence ID" value="QTX31975.1"/>
    <property type="molecule type" value="Genomic_DNA"/>
</dbReference>
<dbReference type="GO" id="GO:0046872">
    <property type="term" value="F:metal ion binding"/>
    <property type="evidence" value="ECO:0007669"/>
    <property type="project" value="UniProtKB-KW"/>
</dbReference>
<proteinExistence type="inferred from homology"/>